<dbReference type="GO" id="GO:0000978">
    <property type="term" value="F:RNA polymerase II cis-regulatory region sequence-specific DNA binding"/>
    <property type="evidence" value="ECO:0007669"/>
    <property type="project" value="TreeGrafter"/>
</dbReference>
<feature type="domain" description="C2H2-type" evidence="9">
    <location>
        <begin position="242"/>
        <end position="269"/>
    </location>
</feature>
<evidence type="ECO:0000256" key="3">
    <source>
        <dbReference type="ARBA" id="ARBA00022723"/>
    </source>
</evidence>
<sequence length="421" mass="49095">DRPRTNFTAMESTTSTSIFMEESLQERWRRKIPWDYKLGEVWECDVRLERKVEPSNQVTIIQRNASKMSAVHECNKLRKSFSLYSALISQQRGKNSYKFSTAGKSIKWHSSLLKHNRISLDKKFCTYYKWEKDFSYYSDFTHRHQREYSREKSHKCNECEKFFSYKSSLIKHQKIHTQYNATKKSYDCHECGKSFTHSSSISKHQRIHTGEKLYKCIDCGKAFTYSSSLTQHQRLHTGEKPYKCDECGKTFSYSASLTQHQRVHTGEKPYKCSECGKAFSDSSHLTQHQRIHTGEKPYKCGECGKAFNDSSHLTQHHRIHTGEKPYKCDQCGKAFSHSSSLTQHQRIHTGEKPYECVECGKAFSHGSSLFQHHWMFVLFTAYAISYSFPLCPQQARKNSGIGCERFTLTKPLSMGNKTKHF</sequence>
<dbReference type="InterPro" id="IPR036236">
    <property type="entry name" value="Znf_C2H2_sf"/>
</dbReference>
<feature type="domain" description="C2H2-type" evidence="9">
    <location>
        <begin position="298"/>
        <end position="325"/>
    </location>
</feature>
<proteinExistence type="inferred from homology"/>
<feature type="domain" description="C2H2-type" evidence="9">
    <location>
        <begin position="154"/>
        <end position="181"/>
    </location>
</feature>
<evidence type="ECO:0000256" key="1">
    <source>
        <dbReference type="ARBA" id="ARBA00004123"/>
    </source>
</evidence>
<dbReference type="Ensembl" id="ENSVURT00010023881.1">
    <property type="protein sequence ID" value="ENSVURP00010020978.1"/>
    <property type="gene ID" value="ENSVURG00010016037.1"/>
</dbReference>
<feature type="domain" description="C2H2-type" evidence="9">
    <location>
        <begin position="326"/>
        <end position="353"/>
    </location>
</feature>
<dbReference type="FunFam" id="3.30.160.60:FF:002343">
    <property type="entry name" value="Zinc finger protein 33A"/>
    <property type="match status" value="1"/>
</dbReference>
<evidence type="ECO:0000256" key="5">
    <source>
        <dbReference type="ARBA" id="ARBA00022771"/>
    </source>
</evidence>
<dbReference type="FunFam" id="3.30.160.60:FF:000338">
    <property type="entry name" value="zinc finger protein 383"/>
    <property type="match status" value="1"/>
</dbReference>
<protein>
    <recommendedName>
        <fullName evidence="9">C2H2-type domain-containing protein</fullName>
    </recommendedName>
</protein>
<dbReference type="Proteomes" id="UP000314987">
    <property type="component" value="Unassembled WGS sequence"/>
</dbReference>
<comment type="subcellular location">
    <subcellularLocation>
        <location evidence="1">Nucleus</location>
    </subcellularLocation>
</comment>
<dbReference type="SUPFAM" id="SSF57667">
    <property type="entry name" value="beta-beta-alpha zinc fingers"/>
    <property type="match status" value="5"/>
</dbReference>
<dbReference type="FunFam" id="3.30.160.60:FF:002090">
    <property type="entry name" value="Zinc finger protein 473"/>
    <property type="match status" value="3"/>
</dbReference>
<dbReference type="GO" id="GO:0008270">
    <property type="term" value="F:zinc ion binding"/>
    <property type="evidence" value="ECO:0007669"/>
    <property type="project" value="UniProtKB-KW"/>
</dbReference>
<evidence type="ECO:0000256" key="4">
    <source>
        <dbReference type="ARBA" id="ARBA00022737"/>
    </source>
</evidence>
<dbReference type="GO" id="GO:0000785">
    <property type="term" value="C:chromatin"/>
    <property type="evidence" value="ECO:0007669"/>
    <property type="project" value="TreeGrafter"/>
</dbReference>
<dbReference type="GeneTree" id="ENSGT00940000153104"/>
<feature type="domain" description="C2H2-type" evidence="9">
    <location>
        <begin position="354"/>
        <end position="372"/>
    </location>
</feature>
<evidence type="ECO:0000256" key="8">
    <source>
        <dbReference type="PROSITE-ProRule" id="PRU00042"/>
    </source>
</evidence>
<evidence type="ECO:0000256" key="6">
    <source>
        <dbReference type="ARBA" id="ARBA00022833"/>
    </source>
</evidence>
<dbReference type="InterPro" id="IPR013087">
    <property type="entry name" value="Znf_C2H2_type"/>
</dbReference>
<feature type="domain" description="C2H2-type" evidence="9">
    <location>
        <begin position="214"/>
        <end position="241"/>
    </location>
</feature>
<evidence type="ECO:0000313" key="10">
    <source>
        <dbReference type="Ensembl" id="ENSVURP00010020978.1"/>
    </source>
</evidence>
<evidence type="ECO:0000256" key="2">
    <source>
        <dbReference type="ARBA" id="ARBA00006991"/>
    </source>
</evidence>
<reference evidence="10" key="3">
    <citation type="submission" date="2025-09" db="UniProtKB">
        <authorList>
            <consortium name="Ensembl"/>
        </authorList>
    </citation>
    <scope>IDENTIFICATION</scope>
</reference>
<dbReference type="STRING" id="29139.ENSVURP00010020978"/>
<keyword evidence="4" id="KW-0677">Repeat</keyword>
<evidence type="ECO:0000256" key="7">
    <source>
        <dbReference type="ARBA" id="ARBA00023242"/>
    </source>
</evidence>
<evidence type="ECO:0000259" key="9">
    <source>
        <dbReference type="PROSITE" id="PS50157"/>
    </source>
</evidence>
<organism evidence="10 11">
    <name type="scientific">Vombatus ursinus</name>
    <name type="common">Common wombat</name>
    <dbReference type="NCBI Taxonomy" id="29139"/>
    <lineage>
        <taxon>Eukaryota</taxon>
        <taxon>Metazoa</taxon>
        <taxon>Chordata</taxon>
        <taxon>Craniata</taxon>
        <taxon>Vertebrata</taxon>
        <taxon>Euteleostomi</taxon>
        <taxon>Mammalia</taxon>
        <taxon>Metatheria</taxon>
        <taxon>Diprotodontia</taxon>
        <taxon>Vombatidae</taxon>
        <taxon>Vombatus</taxon>
    </lineage>
</organism>
<reference evidence="10" key="2">
    <citation type="submission" date="2025-08" db="UniProtKB">
        <authorList>
            <consortium name="Ensembl"/>
        </authorList>
    </citation>
    <scope>IDENTIFICATION</scope>
</reference>
<dbReference type="AlphaFoldDB" id="A0A4X2LAI9"/>
<keyword evidence="6" id="KW-0862">Zinc</keyword>
<dbReference type="Gene3D" id="3.30.160.60">
    <property type="entry name" value="Classic Zinc Finger"/>
    <property type="match status" value="8"/>
</dbReference>
<dbReference type="FunFam" id="3.30.160.60:FF:000098">
    <property type="entry name" value="Zinc finger protein 614"/>
    <property type="match status" value="1"/>
</dbReference>
<dbReference type="PROSITE" id="PS00028">
    <property type="entry name" value="ZINC_FINGER_C2H2_1"/>
    <property type="match status" value="7"/>
</dbReference>
<feature type="domain" description="C2H2-type" evidence="9">
    <location>
        <begin position="270"/>
        <end position="297"/>
    </location>
</feature>
<dbReference type="GO" id="GO:0000981">
    <property type="term" value="F:DNA-binding transcription factor activity, RNA polymerase II-specific"/>
    <property type="evidence" value="ECO:0007669"/>
    <property type="project" value="TreeGrafter"/>
</dbReference>
<dbReference type="PANTHER" id="PTHR14003">
    <property type="entry name" value="TRANSCRIPTIONAL REPRESSOR PROTEIN YY"/>
    <property type="match status" value="1"/>
</dbReference>
<evidence type="ECO:0000313" key="11">
    <source>
        <dbReference type="Proteomes" id="UP000314987"/>
    </source>
</evidence>
<keyword evidence="11" id="KW-1185">Reference proteome</keyword>
<name>A0A4X2LAI9_VOMUR</name>
<keyword evidence="7" id="KW-0539">Nucleus</keyword>
<dbReference type="FunFam" id="3.30.160.60:FF:000295">
    <property type="entry name" value="zinc finger protein 19"/>
    <property type="match status" value="1"/>
</dbReference>
<dbReference type="PANTHER" id="PTHR14003:SF23">
    <property type="entry name" value="ZINC FINGER PROTEIN 143"/>
    <property type="match status" value="1"/>
</dbReference>
<dbReference type="PROSITE" id="PS50157">
    <property type="entry name" value="ZINC_FINGER_C2H2_2"/>
    <property type="match status" value="8"/>
</dbReference>
<dbReference type="GO" id="GO:0005667">
    <property type="term" value="C:transcription regulator complex"/>
    <property type="evidence" value="ECO:0007669"/>
    <property type="project" value="TreeGrafter"/>
</dbReference>
<comment type="similarity">
    <text evidence="2">Belongs to the krueppel C2H2-type zinc-finger protein family.</text>
</comment>
<dbReference type="SMART" id="SM00355">
    <property type="entry name" value="ZnF_C2H2"/>
    <property type="match status" value="8"/>
</dbReference>
<keyword evidence="5 8" id="KW-0863">Zinc-finger</keyword>
<keyword evidence="3" id="KW-0479">Metal-binding</keyword>
<feature type="domain" description="C2H2-type" evidence="9">
    <location>
        <begin position="186"/>
        <end position="213"/>
    </location>
</feature>
<accession>A0A4X2LAI9</accession>
<dbReference type="Pfam" id="PF00096">
    <property type="entry name" value="zf-C2H2"/>
    <property type="match status" value="8"/>
</dbReference>
<dbReference type="GO" id="GO:0031519">
    <property type="term" value="C:PcG protein complex"/>
    <property type="evidence" value="ECO:0007669"/>
    <property type="project" value="TreeGrafter"/>
</dbReference>
<dbReference type="FunFam" id="3.30.160.60:FF:000307">
    <property type="entry name" value="Zinc finger protein ZFP69 isoform 1"/>
    <property type="match status" value="1"/>
</dbReference>
<dbReference type="OMA" id="MSAVHEC"/>
<reference evidence="11" key="1">
    <citation type="submission" date="2018-12" db="EMBL/GenBank/DDBJ databases">
        <authorList>
            <person name="Yazar S."/>
        </authorList>
    </citation>
    <scope>NUCLEOTIDE SEQUENCE [LARGE SCALE GENOMIC DNA]</scope>
</reference>